<feature type="domain" description="Amino acid permease/ SLC12A" evidence="9">
    <location>
        <begin position="59"/>
        <end position="521"/>
    </location>
</feature>
<feature type="transmembrane region" description="Helical" evidence="8">
    <location>
        <begin position="386"/>
        <end position="404"/>
    </location>
</feature>
<feature type="transmembrane region" description="Helical" evidence="8">
    <location>
        <begin position="87"/>
        <end position="107"/>
    </location>
</feature>
<organism evidence="10 11">
    <name type="scientific">Tilletiaria anomala (strain ATCC 24038 / CBS 436.72 / UBC 951)</name>
    <dbReference type="NCBI Taxonomy" id="1037660"/>
    <lineage>
        <taxon>Eukaryota</taxon>
        <taxon>Fungi</taxon>
        <taxon>Dikarya</taxon>
        <taxon>Basidiomycota</taxon>
        <taxon>Ustilaginomycotina</taxon>
        <taxon>Exobasidiomycetes</taxon>
        <taxon>Georgefischeriales</taxon>
        <taxon>Tilletiariaceae</taxon>
        <taxon>Tilletiaria</taxon>
    </lineage>
</organism>
<keyword evidence="5 8" id="KW-1133">Transmembrane helix</keyword>
<feature type="transmembrane region" description="Helical" evidence="8">
    <location>
        <begin position="169"/>
        <end position="190"/>
    </location>
</feature>
<feature type="transmembrane region" description="Helical" evidence="8">
    <location>
        <begin position="60"/>
        <end position="81"/>
    </location>
</feature>
<dbReference type="Pfam" id="PF00324">
    <property type="entry name" value="AA_permease"/>
    <property type="match status" value="1"/>
</dbReference>
<evidence type="ECO:0000256" key="7">
    <source>
        <dbReference type="SAM" id="MobiDB-lite"/>
    </source>
</evidence>
<name>A0A066WF93_TILAU</name>
<comment type="subcellular location">
    <subcellularLocation>
        <location evidence="1">Membrane</location>
        <topology evidence="1">Multi-pass membrane protein</topology>
    </subcellularLocation>
</comment>
<keyword evidence="11" id="KW-1185">Reference proteome</keyword>
<dbReference type="InterPro" id="IPR004841">
    <property type="entry name" value="AA-permease/SLC12A_dom"/>
</dbReference>
<feature type="transmembrane region" description="Helical" evidence="8">
    <location>
        <begin position="293"/>
        <end position="310"/>
    </location>
</feature>
<evidence type="ECO:0000256" key="4">
    <source>
        <dbReference type="ARBA" id="ARBA00022970"/>
    </source>
</evidence>
<dbReference type="PANTHER" id="PTHR43341:SF20">
    <property type="entry name" value="AAT FAMILY AMINO ACID TRANSPORTER"/>
    <property type="match status" value="1"/>
</dbReference>
<dbReference type="FunFam" id="1.20.1740.10:FF:000006">
    <property type="entry name" value="General amino acid permease"/>
    <property type="match status" value="1"/>
</dbReference>
<sequence>MSQMRASDEKSDEKYASDGTTPKVDFNGYDPEATVSVGATNAFDQRNGEELSRKLKARHIAMISIGGVIGTGLFLGSGGALARSGPLALWLGYIAMGTICLSVMLSLGEMASFLPVPGGHIKLAARFVDPSFSAVMGWNYWYNWSIVLPAELSAAAVLIGYWAPDMNPAIWVAILLVLVVVINFLGAGAYGEAEFWFASIKVITIVGLIILSFLIDVGAVGDRLGFRYWIHPGPFNQYKGVPGAWGRFLSFWAVLIQAAFSFIGSEIVAIAAGEAKNPRRNIPRAIKSVYIRILLFYIVGTLAISVIVPYNDPRLLGGSTVRASPFVIAIDNAKIKVLPHIINAVLVTSATSAGSSDLYTSSRALYALALSGQAPRIFARTTKSGLPYVSLAIGTVCAFLSFMVATENAYTVFNYFANLTAVAGLSTWACICFTYLRFHAGMKVQGIDRSTLPFKSPLQPFLGWWGLCWSITCILFSGFSVFMKGHWDGATFITNYLTVPLFPLIYFGYKFVTKSKVVQLHEMDFVTGVKEIEAAEEEELPPRNFVEKFWRSLV</sequence>
<evidence type="ECO:0000313" key="11">
    <source>
        <dbReference type="Proteomes" id="UP000027361"/>
    </source>
</evidence>
<feature type="transmembrane region" description="Helical" evidence="8">
    <location>
        <begin position="416"/>
        <end position="440"/>
    </location>
</feature>
<evidence type="ECO:0000256" key="2">
    <source>
        <dbReference type="ARBA" id="ARBA00022448"/>
    </source>
</evidence>
<comment type="caution">
    <text evidence="10">The sequence shown here is derived from an EMBL/GenBank/DDBJ whole genome shotgun (WGS) entry which is preliminary data.</text>
</comment>
<dbReference type="Proteomes" id="UP000027361">
    <property type="component" value="Unassembled WGS sequence"/>
</dbReference>
<evidence type="ECO:0000256" key="5">
    <source>
        <dbReference type="ARBA" id="ARBA00022989"/>
    </source>
</evidence>
<dbReference type="Gene3D" id="1.20.1740.10">
    <property type="entry name" value="Amino acid/polyamine transporter I"/>
    <property type="match status" value="1"/>
</dbReference>
<evidence type="ECO:0000256" key="3">
    <source>
        <dbReference type="ARBA" id="ARBA00022692"/>
    </source>
</evidence>
<dbReference type="InterPro" id="IPR050524">
    <property type="entry name" value="APC_YAT"/>
</dbReference>
<feature type="transmembrane region" description="Helical" evidence="8">
    <location>
        <begin position="202"/>
        <end position="221"/>
    </location>
</feature>
<dbReference type="GO" id="GO:0016020">
    <property type="term" value="C:membrane"/>
    <property type="evidence" value="ECO:0007669"/>
    <property type="project" value="UniProtKB-SubCell"/>
</dbReference>
<dbReference type="STRING" id="1037660.A0A066WF93"/>
<feature type="transmembrane region" description="Helical" evidence="8">
    <location>
        <begin position="249"/>
        <end position="272"/>
    </location>
</feature>
<evidence type="ECO:0000259" key="9">
    <source>
        <dbReference type="Pfam" id="PF00324"/>
    </source>
</evidence>
<protein>
    <submittedName>
        <fullName evidence="10">Amino acid permease</fullName>
    </submittedName>
</protein>
<feature type="compositionally biased region" description="Basic and acidic residues" evidence="7">
    <location>
        <begin position="1"/>
        <end position="16"/>
    </location>
</feature>
<keyword evidence="3 8" id="KW-0812">Transmembrane</keyword>
<evidence type="ECO:0000256" key="1">
    <source>
        <dbReference type="ARBA" id="ARBA00004141"/>
    </source>
</evidence>
<dbReference type="PIRSF" id="PIRSF006060">
    <property type="entry name" value="AA_transporter"/>
    <property type="match status" value="1"/>
</dbReference>
<dbReference type="RefSeq" id="XP_013245244.1">
    <property type="nucleotide sequence ID" value="XM_013389790.1"/>
</dbReference>
<gene>
    <name evidence="10" type="ORF">K437DRAFT_5911</name>
</gene>
<dbReference type="PANTHER" id="PTHR43341">
    <property type="entry name" value="AMINO ACID PERMEASE"/>
    <property type="match status" value="1"/>
</dbReference>
<accession>A0A066WF93</accession>
<dbReference type="GO" id="GO:0015171">
    <property type="term" value="F:amino acid transmembrane transporter activity"/>
    <property type="evidence" value="ECO:0007669"/>
    <property type="project" value="TreeGrafter"/>
</dbReference>
<evidence type="ECO:0000256" key="8">
    <source>
        <dbReference type="SAM" id="Phobius"/>
    </source>
</evidence>
<feature type="transmembrane region" description="Helical" evidence="8">
    <location>
        <begin position="461"/>
        <end position="483"/>
    </location>
</feature>
<keyword evidence="6 8" id="KW-0472">Membrane</keyword>
<evidence type="ECO:0000256" key="6">
    <source>
        <dbReference type="ARBA" id="ARBA00023136"/>
    </source>
</evidence>
<dbReference type="PROSITE" id="PS00218">
    <property type="entry name" value="AMINO_ACID_PERMEASE_1"/>
    <property type="match status" value="1"/>
</dbReference>
<dbReference type="InParanoid" id="A0A066WF93"/>
<feature type="region of interest" description="Disordered" evidence="7">
    <location>
        <begin position="1"/>
        <end position="27"/>
    </location>
</feature>
<dbReference type="OMA" id="QMVIFAY"/>
<keyword evidence="2" id="KW-0813">Transport</keyword>
<dbReference type="EMBL" id="JMSN01000010">
    <property type="protein sequence ID" value="KDN52436.1"/>
    <property type="molecule type" value="Genomic_DNA"/>
</dbReference>
<dbReference type="GeneID" id="25267639"/>
<feature type="transmembrane region" description="Helical" evidence="8">
    <location>
        <begin position="141"/>
        <end position="163"/>
    </location>
</feature>
<dbReference type="AlphaFoldDB" id="A0A066WF93"/>
<keyword evidence="4" id="KW-0029">Amino-acid transport</keyword>
<dbReference type="InterPro" id="IPR004840">
    <property type="entry name" value="Amino_acid_permease_CS"/>
</dbReference>
<feature type="transmembrane region" description="Helical" evidence="8">
    <location>
        <begin position="489"/>
        <end position="509"/>
    </location>
</feature>
<dbReference type="OrthoDB" id="10062876at2759"/>
<dbReference type="HOGENOM" id="CLU_007946_12_1_1"/>
<proteinExistence type="predicted"/>
<evidence type="ECO:0000313" key="10">
    <source>
        <dbReference type="EMBL" id="KDN52436.1"/>
    </source>
</evidence>
<dbReference type="FunCoup" id="A0A066WF93">
    <property type="interactions" value="184"/>
</dbReference>
<reference evidence="10" key="1">
    <citation type="submission" date="2014-05" db="EMBL/GenBank/DDBJ databases">
        <title>Draft genome sequence of a rare smut relative, Tilletiaria anomala UBC 951.</title>
        <authorList>
            <consortium name="DOE Joint Genome Institute"/>
            <person name="Toome M."/>
            <person name="Kuo A."/>
            <person name="Henrissat B."/>
            <person name="Lipzen A."/>
            <person name="Tritt A."/>
            <person name="Yoshinaga Y."/>
            <person name="Zane M."/>
            <person name="Barry K."/>
            <person name="Grigoriev I.V."/>
            <person name="Spatafora J.W."/>
            <person name="Aimea M.C."/>
        </authorList>
    </citation>
    <scope>NUCLEOTIDE SEQUENCE [LARGE SCALE GENOMIC DNA]</scope>
    <source>
        <strain evidence="10">UBC 951</strain>
    </source>
</reference>